<keyword evidence="2" id="KW-0472">Membrane</keyword>
<feature type="compositionally biased region" description="Polar residues" evidence="1">
    <location>
        <begin position="52"/>
        <end position="69"/>
    </location>
</feature>
<keyword evidence="3" id="KW-0732">Signal</keyword>
<gene>
    <name evidence="4" type="ORF">DPMN_077648</name>
</gene>
<feature type="compositionally biased region" description="Low complexity" evidence="1">
    <location>
        <begin position="25"/>
        <end position="51"/>
    </location>
</feature>
<evidence type="ECO:0000256" key="2">
    <source>
        <dbReference type="SAM" id="Phobius"/>
    </source>
</evidence>
<keyword evidence="2" id="KW-1133">Transmembrane helix</keyword>
<evidence type="ECO:0000313" key="5">
    <source>
        <dbReference type="Proteomes" id="UP000828390"/>
    </source>
</evidence>
<dbReference type="EMBL" id="JAIWYP010000015">
    <property type="protein sequence ID" value="KAH3702623.1"/>
    <property type="molecule type" value="Genomic_DNA"/>
</dbReference>
<reference evidence="4" key="2">
    <citation type="submission" date="2020-11" db="EMBL/GenBank/DDBJ databases">
        <authorList>
            <person name="McCartney M.A."/>
            <person name="Auch B."/>
            <person name="Kono T."/>
            <person name="Mallez S."/>
            <person name="Becker A."/>
            <person name="Gohl D.M."/>
            <person name="Silverstein K.A.T."/>
            <person name="Koren S."/>
            <person name="Bechman K.B."/>
            <person name="Herman A."/>
            <person name="Abrahante J.E."/>
            <person name="Garbe J."/>
        </authorList>
    </citation>
    <scope>NUCLEOTIDE SEQUENCE</scope>
    <source>
        <strain evidence="4">Duluth1</strain>
        <tissue evidence="4">Whole animal</tissue>
    </source>
</reference>
<name>A0A9D3YP83_DREPO</name>
<dbReference type="AlphaFoldDB" id="A0A9D3YP83"/>
<feature type="signal peptide" evidence="3">
    <location>
        <begin position="1"/>
        <end position="16"/>
    </location>
</feature>
<feature type="transmembrane region" description="Helical" evidence="2">
    <location>
        <begin position="93"/>
        <end position="115"/>
    </location>
</feature>
<evidence type="ECO:0000313" key="4">
    <source>
        <dbReference type="EMBL" id="KAH3702623.1"/>
    </source>
</evidence>
<keyword evidence="2" id="KW-0812">Transmembrane</keyword>
<dbReference type="Proteomes" id="UP000828390">
    <property type="component" value="Unassembled WGS sequence"/>
</dbReference>
<organism evidence="4 5">
    <name type="scientific">Dreissena polymorpha</name>
    <name type="common">Zebra mussel</name>
    <name type="synonym">Mytilus polymorpha</name>
    <dbReference type="NCBI Taxonomy" id="45954"/>
    <lineage>
        <taxon>Eukaryota</taxon>
        <taxon>Metazoa</taxon>
        <taxon>Spiralia</taxon>
        <taxon>Lophotrochozoa</taxon>
        <taxon>Mollusca</taxon>
        <taxon>Bivalvia</taxon>
        <taxon>Autobranchia</taxon>
        <taxon>Heteroconchia</taxon>
        <taxon>Euheterodonta</taxon>
        <taxon>Imparidentia</taxon>
        <taxon>Neoheterodontei</taxon>
        <taxon>Myida</taxon>
        <taxon>Dreissenoidea</taxon>
        <taxon>Dreissenidae</taxon>
        <taxon>Dreissena</taxon>
    </lineage>
</organism>
<feature type="region of interest" description="Disordered" evidence="1">
    <location>
        <begin position="18"/>
        <end position="69"/>
    </location>
</feature>
<proteinExistence type="predicted"/>
<evidence type="ECO:0000256" key="1">
    <source>
        <dbReference type="SAM" id="MobiDB-lite"/>
    </source>
</evidence>
<sequence>MFWICIYTCLLTEGASQTHLRRTSRTTQRPTTTVKPVTTHTTQNTSPTSTNAISLNTTTSPKPNQSTTSLSAIYGQSTVSKQQANKDGATTTAAAAGVSVTVAIAVSAVVFVLVLRNSRKLCFEHTKSPKLENRDANHHISLARVKSKPTAYYQTPGPSVSNQTYIALQNARTCTNNADKYNPVANIDVRHQNKNITQTNHDSEARAYFVFENDGFEQQISATNAIPTEEHDFFVLGKKQPNIGNRNGVSKKKCIPTLCWRKKVIGRFMTCLHKMEMLTLYQSNKPMDTHHQ</sequence>
<accession>A0A9D3YP83</accession>
<comment type="caution">
    <text evidence="4">The sequence shown here is derived from an EMBL/GenBank/DDBJ whole genome shotgun (WGS) entry which is preliminary data.</text>
</comment>
<evidence type="ECO:0000256" key="3">
    <source>
        <dbReference type="SAM" id="SignalP"/>
    </source>
</evidence>
<feature type="chain" id="PRO_5039391484" evidence="3">
    <location>
        <begin position="17"/>
        <end position="292"/>
    </location>
</feature>
<reference evidence="4" key="1">
    <citation type="journal article" date="2019" name="bioRxiv">
        <title>The Genome of the Zebra Mussel, Dreissena polymorpha: A Resource for Invasive Species Research.</title>
        <authorList>
            <person name="McCartney M.A."/>
            <person name="Auch B."/>
            <person name="Kono T."/>
            <person name="Mallez S."/>
            <person name="Zhang Y."/>
            <person name="Obille A."/>
            <person name="Becker A."/>
            <person name="Abrahante J.E."/>
            <person name="Garbe J."/>
            <person name="Badalamenti J.P."/>
            <person name="Herman A."/>
            <person name="Mangelson H."/>
            <person name="Liachko I."/>
            <person name="Sullivan S."/>
            <person name="Sone E.D."/>
            <person name="Koren S."/>
            <person name="Silverstein K.A.T."/>
            <person name="Beckman K.B."/>
            <person name="Gohl D.M."/>
        </authorList>
    </citation>
    <scope>NUCLEOTIDE SEQUENCE</scope>
    <source>
        <strain evidence="4">Duluth1</strain>
        <tissue evidence="4">Whole animal</tissue>
    </source>
</reference>
<protein>
    <submittedName>
        <fullName evidence="4">Uncharacterized protein</fullName>
    </submittedName>
</protein>
<keyword evidence="5" id="KW-1185">Reference proteome</keyword>